<keyword evidence="5 6" id="KW-0687">Ribonucleoprotein</keyword>
<dbReference type="HAMAP" id="MF_01345_B">
    <property type="entry name" value="Ribosomal_uS17_B"/>
    <property type="match status" value="1"/>
</dbReference>
<dbReference type="RefSeq" id="WP_092871087.1">
    <property type="nucleotide sequence ID" value="NZ_FOJY01000005.1"/>
</dbReference>
<dbReference type="InterPro" id="IPR019984">
    <property type="entry name" value="Ribosomal_uS17_bact/chlr"/>
</dbReference>
<keyword evidence="4 6" id="KW-0689">Ribosomal protein</keyword>
<keyword evidence="9" id="KW-1185">Reference proteome</keyword>
<dbReference type="GO" id="GO:0003735">
    <property type="term" value="F:structural constituent of ribosome"/>
    <property type="evidence" value="ECO:0007669"/>
    <property type="project" value="UniProtKB-UniRule"/>
</dbReference>
<protein>
    <recommendedName>
        <fullName evidence="6">Small ribosomal subunit protein uS17</fullName>
    </recommendedName>
</protein>
<dbReference type="InterPro" id="IPR019979">
    <property type="entry name" value="Ribosomal_uS17_CS"/>
</dbReference>
<accession>A0A1I0WWT7</accession>
<dbReference type="Proteomes" id="UP000198838">
    <property type="component" value="Unassembled WGS sequence"/>
</dbReference>
<sequence>MEKRNLRKTRTGRVVSNKMEKTVVVAVEDNVMHPLYKKIVKRTYKLKAHDEKNECNIGDTVRVMETRPLSKDKRWRLVEIIEKAK</sequence>
<evidence type="ECO:0000256" key="1">
    <source>
        <dbReference type="ARBA" id="ARBA00010254"/>
    </source>
</evidence>
<comment type="similarity">
    <text evidence="1 6 7">Belongs to the universal ribosomal protein uS17 family.</text>
</comment>
<dbReference type="CDD" id="cd00364">
    <property type="entry name" value="Ribosomal_uS17"/>
    <property type="match status" value="1"/>
</dbReference>
<dbReference type="Pfam" id="PF00366">
    <property type="entry name" value="Ribosomal_S17"/>
    <property type="match status" value="1"/>
</dbReference>
<dbReference type="InterPro" id="IPR000266">
    <property type="entry name" value="Ribosomal_uS17"/>
</dbReference>
<evidence type="ECO:0000256" key="6">
    <source>
        <dbReference type="HAMAP-Rule" id="MF_01345"/>
    </source>
</evidence>
<evidence type="ECO:0000256" key="2">
    <source>
        <dbReference type="ARBA" id="ARBA00022730"/>
    </source>
</evidence>
<dbReference type="STRING" id="1120918.SAMN05216249_10542"/>
<proteinExistence type="inferred from homology"/>
<dbReference type="OrthoDB" id="9811714at2"/>
<keyword evidence="3 6" id="KW-0694">RNA-binding</keyword>
<evidence type="ECO:0000256" key="7">
    <source>
        <dbReference type="RuleBase" id="RU003872"/>
    </source>
</evidence>
<evidence type="ECO:0000313" key="8">
    <source>
        <dbReference type="EMBL" id="SFA93091.1"/>
    </source>
</evidence>
<dbReference type="SUPFAM" id="SSF50249">
    <property type="entry name" value="Nucleic acid-binding proteins"/>
    <property type="match status" value="1"/>
</dbReference>
<evidence type="ECO:0000256" key="3">
    <source>
        <dbReference type="ARBA" id="ARBA00022884"/>
    </source>
</evidence>
<dbReference type="AlphaFoldDB" id="A0A1I0WWT7"/>
<reference evidence="8 9" key="1">
    <citation type="submission" date="2016-10" db="EMBL/GenBank/DDBJ databases">
        <authorList>
            <person name="de Groot N.N."/>
        </authorList>
    </citation>
    <scope>NUCLEOTIDE SEQUENCE [LARGE SCALE GENOMIC DNA]</scope>
    <source>
        <strain evidence="8 9">DSM 5522</strain>
    </source>
</reference>
<name>A0A1I0WWT7_9FIRM</name>
<organism evidence="8 9">
    <name type="scientific">Acetitomaculum ruminis DSM 5522</name>
    <dbReference type="NCBI Taxonomy" id="1120918"/>
    <lineage>
        <taxon>Bacteria</taxon>
        <taxon>Bacillati</taxon>
        <taxon>Bacillota</taxon>
        <taxon>Clostridia</taxon>
        <taxon>Lachnospirales</taxon>
        <taxon>Lachnospiraceae</taxon>
        <taxon>Acetitomaculum</taxon>
    </lineage>
</organism>
<dbReference type="EMBL" id="FOJY01000005">
    <property type="protein sequence ID" value="SFA93091.1"/>
    <property type="molecule type" value="Genomic_DNA"/>
</dbReference>
<keyword evidence="2 6" id="KW-0699">rRNA-binding</keyword>
<dbReference type="NCBIfam" id="NF004123">
    <property type="entry name" value="PRK05610.1"/>
    <property type="match status" value="1"/>
</dbReference>
<dbReference type="FunFam" id="2.40.50.140:FF:000123">
    <property type="entry name" value="30S ribosomal protein S17"/>
    <property type="match status" value="1"/>
</dbReference>
<dbReference type="NCBIfam" id="TIGR03635">
    <property type="entry name" value="uS17_bact"/>
    <property type="match status" value="1"/>
</dbReference>
<dbReference type="GO" id="GO:0019843">
    <property type="term" value="F:rRNA binding"/>
    <property type="evidence" value="ECO:0007669"/>
    <property type="project" value="UniProtKB-UniRule"/>
</dbReference>
<dbReference type="PANTHER" id="PTHR10744">
    <property type="entry name" value="40S RIBOSOMAL PROTEIN S11 FAMILY MEMBER"/>
    <property type="match status" value="1"/>
</dbReference>
<dbReference type="Gene3D" id="2.40.50.140">
    <property type="entry name" value="Nucleic acid-binding proteins"/>
    <property type="match status" value="1"/>
</dbReference>
<evidence type="ECO:0000256" key="5">
    <source>
        <dbReference type="ARBA" id="ARBA00023274"/>
    </source>
</evidence>
<comment type="subunit">
    <text evidence="6">Part of the 30S ribosomal subunit.</text>
</comment>
<dbReference type="GO" id="GO:0022627">
    <property type="term" value="C:cytosolic small ribosomal subunit"/>
    <property type="evidence" value="ECO:0007669"/>
    <property type="project" value="UniProtKB-UniRule"/>
</dbReference>
<dbReference type="GO" id="GO:0006412">
    <property type="term" value="P:translation"/>
    <property type="evidence" value="ECO:0007669"/>
    <property type="project" value="UniProtKB-UniRule"/>
</dbReference>
<dbReference type="PANTHER" id="PTHR10744:SF1">
    <property type="entry name" value="SMALL RIBOSOMAL SUBUNIT PROTEIN US17M"/>
    <property type="match status" value="1"/>
</dbReference>
<evidence type="ECO:0000313" key="9">
    <source>
        <dbReference type="Proteomes" id="UP000198838"/>
    </source>
</evidence>
<dbReference type="PROSITE" id="PS00056">
    <property type="entry name" value="RIBOSOMAL_S17"/>
    <property type="match status" value="1"/>
</dbReference>
<gene>
    <name evidence="6" type="primary">rpsQ</name>
    <name evidence="8" type="ORF">SAMN05216249_10542</name>
</gene>
<dbReference type="PRINTS" id="PR00973">
    <property type="entry name" value="RIBOSOMALS17"/>
</dbReference>
<comment type="function">
    <text evidence="6">One of the primary rRNA binding proteins, it binds specifically to the 5'-end of 16S ribosomal RNA.</text>
</comment>
<dbReference type="InterPro" id="IPR012340">
    <property type="entry name" value="NA-bd_OB-fold"/>
</dbReference>
<evidence type="ECO:0000256" key="4">
    <source>
        <dbReference type="ARBA" id="ARBA00022980"/>
    </source>
</evidence>